<evidence type="ECO:0000313" key="1">
    <source>
        <dbReference type="EMBL" id="GMT27416.1"/>
    </source>
</evidence>
<protein>
    <submittedName>
        <fullName evidence="1">Uncharacterized protein</fullName>
    </submittedName>
</protein>
<dbReference type="Proteomes" id="UP001432322">
    <property type="component" value="Unassembled WGS sequence"/>
</dbReference>
<accession>A0AAV5W6G1</accession>
<proteinExistence type="predicted"/>
<gene>
    <name evidence="1" type="ORF">PFISCL1PPCAC_18713</name>
</gene>
<comment type="caution">
    <text evidence="1">The sequence shown here is derived from an EMBL/GenBank/DDBJ whole genome shotgun (WGS) entry which is preliminary data.</text>
</comment>
<sequence length="287" mass="32354">PLPSLLSPLSLNQAPRQSPIKIHGIQMASGLAQEKLARIHSVSSLRLSQVLSEWRCCNNKCKMATYKLGGFGPLSDSDATPFSLHCGHYLCGDCKEKRSKCNHDFECSRCFIETSPAAMKNLPVAQHIQKLAPLFLSQGIVCENCTCREDERNTKEHKLVGGLIQGRSRDVRVRYPSEMMFVYAGDDGSHPLLSHSSIRRYKTKGKEAKPHVLCVFCVHSLDSALFPHFHRLDDIVNRDDNYDTQLIQEVRSLLEKEKIDFTSADHRKCKPWSLAALSPSQMTQFLD</sequence>
<feature type="non-terminal residue" evidence="1">
    <location>
        <position position="287"/>
    </location>
</feature>
<keyword evidence="2" id="KW-1185">Reference proteome</keyword>
<name>A0AAV5W6G1_9BILA</name>
<organism evidence="1 2">
    <name type="scientific">Pristionchus fissidentatus</name>
    <dbReference type="NCBI Taxonomy" id="1538716"/>
    <lineage>
        <taxon>Eukaryota</taxon>
        <taxon>Metazoa</taxon>
        <taxon>Ecdysozoa</taxon>
        <taxon>Nematoda</taxon>
        <taxon>Chromadorea</taxon>
        <taxon>Rhabditida</taxon>
        <taxon>Rhabditina</taxon>
        <taxon>Diplogasteromorpha</taxon>
        <taxon>Diplogasteroidea</taxon>
        <taxon>Neodiplogasteridae</taxon>
        <taxon>Pristionchus</taxon>
    </lineage>
</organism>
<evidence type="ECO:0000313" key="2">
    <source>
        <dbReference type="Proteomes" id="UP001432322"/>
    </source>
</evidence>
<dbReference type="AlphaFoldDB" id="A0AAV5W6G1"/>
<dbReference type="EMBL" id="BTSY01000005">
    <property type="protein sequence ID" value="GMT27416.1"/>
    <property type="molecule type" value="Genomic_DNA"/>
</dbReference>
<reference evidence="1" key="1">
    <citation type="submission" date="2023-10" db="EMBL/GenBank/DDBJ databases">
        <title>Genome assembly of Pristionchus species.</title>
        <authorList>
            <person name="Yoshida K."/>
            <person name="Sommer R.J."/>
        </authorList>
    </citation>
    <scope>NUCLEOTIDE SEQUENCE</scope>
    <source>
        <strain evidence="1">RS5133</strain>
    </source>
</reference>
<feature type="non-terminal residue" evidence="1">
    <location>
        <position position="1"/>
    </location>
</feature>